<proteinExistence type="predicted"/>
<gene>
    <name evidence="1" type="ORF">LAESUDRAFT_424143</name>
</gene>
<reference evidence="1 2" key="1">
    <citation type="journal article" date="2016" name="Mol. Biol. Evol.">
        <title>Comparative Genomics of Early-Diverging Mushroom-Forming Fungi Provides Insights into the Origins of Lignocellulose Decay Capabilities.</title>
        <authorList>
            <person name="Nagy L.G."/>
            <person name="Riley R."/>
            <person name="Tritt A."/>
            <person name="Adam C."/>
            <person name="Daum C."/>
            <person name="Floudas D."/>
            <person name="Sun H."/>
            <person name="Yadav J.S."/>
            <person name="Pangilinan J."/>
            <person name="Larsson K.H."/>
            <person name="Matsuura K."/>
            <person name="Barry K."/>
            <person name="Labutti K."/>
            <person name="Kuo R."/>
            <person name="Ohm R.A."/>
            <person name="Bhattacharya S.S."/>
            <person name="Shirouzu T."/>
            <person name="Yoshinaga Y."/>
            <person name="Martin F.M."/>
            <person name="Grigoriev I.V."/>
            <person name="Hibbett D.S."/>
        </authorList>
    </citation>
    <scope>NUCLEOTIDE SEQUENCE [LARGE SCALE GENOMIC DNA]</scope>
    <source>
        <strain evidence="1 2">93-53</strain>
    </source>
</reference>
<name>A0A165GIP9_9APHY</name>
<evidence type="ECO:0000313" key="1">
    <source>
        <dbReference type="EMBL" id="KZT10402.1"/>
    </source>
</evidence>
<protein>
    <submittedName>
        <fullName evidence="1">Uncharacterized protein</fullName>
    </submittedName>
</protein>
<dbReference type="OrthoDB" id="5983317at2759"/>
<sequence>MTTLKDRQNFVRNVKLSIPPPPSTAAAEDDTAAVVGSSVILFVGNLSEQQRSDVINSSLFAQLAASAQYDRFKEDQVAKWYGVYRNTLENIGWIVESFSFIDIDNANRYGSVDKAIISIMEAFLTPTLVETFKAMIYAFKRPDMEEAYTLFKSKSWKDTTADFQTGVCVGDSGSNVKWRFGAYRYQASGFDGDVLFFRFGADPVPFRCNTQDMVLNEAIYATLRDAIIDKLGDRAEDNVRIIPLNQLTRK</sequence>
<organism evidence="1 2">
    <name type="scientific">Laetiporus sulphureus 93-53</name>
    <dbReference type="NCBI Taxonomy" id="1314785"/>
    <lineage>
        <taxon>Eukaryota</taxon>
        <taxon>Fungi</taxon>
        <taxon>Dikarya</taxon>
        <taxon>Basidiomycota</taxon>
        <taxon>Agaricomycotina</taxon>
        <taxon>Agaricomycetes</taxon>
        <taxon>Polyporales</taxon>
        <taxon>Laetiporus</taxon>
    </lineage>
</organism>
<dbReference type="Proteomes" id="UP000076871">
    <property type="component" value="Unassembled WGS sequence"/>
</dbReference>
<dbReference type="EMBL" id="KV427609">
    <property type="protein sequence ID" value="KZT10402.1"/>
    <property type="molecule type" value="Genomic_DNA"/>
</dbReference>
<keyword evidence="2" id="KW-1185">Reference proteome</keyword>
<dbReference type="GeneID" id="63819433"/>
<accession>A0A165GIP9</accession>
<dbReference type="RefSeq" id="XP_040768142.1">
    <property type="nucleotide sequence ID" value="XM_040902402.1"/>
</dbReference>
<evidence type="ECO:0000313" key="2">
    <source>
        <dbReference type="Proteomes" id="UP000076871"/>
    </source>
</evidence>
<dbReference type="AlphaFoldDB" id="A0A165GIP9"/>
<dbReference type="InParanoid" id="A0A165GIP9"/>